<sequence length="183" mass="20038">MSASMSTAVFAALFHIVEPDLGSFKKRTPIVKRPLDGSTHACTTEQCGGGVGRNIAEALWRLTGGRAKLLTAVGDDADGRFLHNIAPGLILDGCFTKESSTATYAAIFDKKGECTIGLGDMEVHRHISPELINKHIEILKNTPLIVIDGNIPQNTMEHVLELSQKYQKKGKKFFCLCLMPQWD</sequence>
<dbReference type="GO" id="GO:0005737">
    <property type="term" value="C:cytoplasm"/>
    <property type="evidence" value="ECO:0007669"/>
    <property type="project" value="TreeGrafter"/>
</dbReference>
<protein>
    <recommendedName>
        <fullName evidence="2">Carbohydrate kinase PfkB domain-containing protein</fullName>
    </recommendedName>
</protein>
<evidence type="ECO:0000313" key="4">
    <source>
        <dbReference type="Proteomes" id="UP000663880"/>
    </source>
</evidence>
<dbReference type="PANTHER" id="PTHR42909:SF1">
    <property type="entry name" value="CARBOHYDRATE KINASE PFKB DOMAIN-CONTAINING PROTEIN"/>
    <property type="match status" value="1"/>
</dbReference>
<evidence type="ECO:0000313" key="3">
    <source>
        <dbReference type="EMBL" id="CAF4883684.1"/>
    </source>
</evidence>
<accession>A0A821U233</accession>
<keyword evidence="1" id="KW-0479">Metal-binding</keyword>
<reference evidence="3" key="1">
    <citation type="submission" date="2021-02" db="EMBL/GenBank/DDBJ databases">
        <authorList>
            <person name="Steward A R."/>
        </authorList>
    </citation>
    <scope>NUCLEOTIDE SEQUENCE</scope>
</reference>
<keyword evidence="4" id="KW-1185">Reference proteome</keyword>
<feature type="domain" description="Carbohydrate kinase PfkB" evidence="2">
    <location>
        <begin position="40"/>
        <end position="180"/>
    </location>
</feature>
<dbReference type="Proteomes" id="UP000663880">
    <property type="component" value="Unassembled WGS sequence"/>
</dbReference>
<organism evidence="3 4">
    <name type="scientific">Pieris macdunnoughi</name>
    <dbReference type="NCBI Taxonomy" id="345717"/>
    <lineage>
        <taxon>Eukaryota</taxon>
        <taxon>Metazoa</taxon>
        <taxon>Ecdysozoa</taxon>
        <taxon>Arthropoda</taxon>
        <taxon>Hexapoda</taxon>
        <taxon>Insecta</taxon>
        <taxon>Pterygota</taxon>
        <taxon>Neoptera</taxon>
        <taxon>Endopterygota</taxon>
        <taxon>Lepidoptera</taxon>
        <taxon>Glossata</taxon>
        <taxon>Ditrysia</taxon>
        <taxon>Papilionoidea</taxon>
        <taxon>Pieridae</taxon>
        <taxon>Pierinae</taxon>
        <taxon>Pieris</taxon>
    </lineage>
</organism>
<dbReference type="EMBL" id="CAJOBZ010000028">
    <property type="protein sequence ID" value="CAF4883684.1"/>
    <property type="molecule type" value="Genomic_DNA"/>
</dbReference>
<comment type="caution">
    <text evidence="3">The sequence shown here is derived from an EMBL/GenBank/DDBJ whole genome shotgun (WGS) entry which is preliminary data.</text>
</comment>
<dbReference type="OrthoDB" id="198885at2759"/>
<gene>
    <name evidence="3" type="ORF">PMACD_LOCUS9835</name>
</gene>
<name>A0A821U233_9NEOP</name>
<proteinExistence type="predicted"/>
<dbReference type="PANTHER" id="PTHR42909">
    <property type="entry name" value="ZGC:136858"/>
    <property type="match status" value="1"/>
</dbReference>
<dbReference type="GO" id="GO:0016798">
    <property type="term" value="F:hydrolase activity, acting on glycosyl bonds"/>
    <property type="evidence" value="ECO:0007669"/>
    <property type="project" value="TreeGrafter"/>
</dbReference>
<dbReference type="InterPro" id="IPR011611">
    <property type="entry name" value="PfkB_dom"/>
</dbReference>
<dbReference type="GO" id="GO:0046872">
    <property type="term" value="F:metal ion binding"/>
    <property type="evidence" value="ECO:0007669"/>
    <property type="project" value="UniProtKB-KW"/>
</dbReference>
<evidence type="ECO:0000256" key="1">
    <source>
        <dbReference type="ARBA" id="ARBA00022723"/>
    </source>
</evidence>
<dbReference type="GO" id="GO:0004730">
    <property type="term" value="F:pseudouridylate synthase activity"/>
    <property type="evidence" value="ECO:0007669"/>
    <property type="project" value="TreeGrafter"/>
</dbReference>
<dbReference type="Gene3D" id="3.40.1190.20">
    <property type="match status" value="1"/>
</dbReference>
<dbReference type="GO" id="GO:0006796">
    <property type="term" value="P:phosphate-containing compound metabolic process"/>
    <property type="evidence" value="ECO:0007669"/>
    <property type="project" value="UniProtKB-ARBA"/>
</dbReference>
<dbReference type="InterPro" id="IPR029056">
    <property type="entry name" value="Ribokinase-like"/>
</dbReference>
<dbReference type="Pfam" id="PF00294">
    <property type="entry name" value="PfkB"/>
    <property type="match status" value="1"/>
</dbReference>
<dbReference type="SUPFAM" id="SSF53613">
    <property type="entry name" value="Ribokinase-like"/>
    <property type="match status" value="1"/>
</dbReference>
<evidence type="ECO:0000259" key="2">
    <source>
        <dbReference type="Pfam" id="PF00294"/>
    </source>
</evidence>
<dbReference type="AlphaFoldDB" id="A0A821U233"/>